<evidence type="ECO:0000313" key="4">
    <source>
        <dbReference type="Proteomes" id="UP000215367"/>
    </source>
</evidence>
<comment type="similarity">
    <text evidence="1">Belongs to the PrpF family.</text>
</comment>
<comment type="caution">
    <text evidence="3">The sequence shown here is derived from an EMBL/GenBank/DDBJ whole genome shotgun (WGS) entry which is preliminary data.</text>
</comment>
<keyword evidence="2" id="KW-0413">Isomerase</keyword>
<accession>A0A235HEI4</accession>
<geneLocation type="plasmid" evidence="3">
    <name>unnamed</name>
</geneLocation>
<dbReference type="InterPro" id="IPR007400">
    <property type="entry name" value="PrpF-like"/>
</dbReference>
<dbReference type="Pfam" id="PF04303">
    <property type="entry name" value="PrpF"/>
    <property type="match status" value="1"/>
</dbReference>
<dbReference type="AlphaFoldDB" id="A0A235HEI4"/>
<gene>
    <name evidence="3" type="ORF">CHT98_12115</name>
</gene>
<name>A0A235HEI4_AZOBR</name>
<dbReference type="SUPFAM" id="SSF54506">
    <property type="entry name" value="Diaminopimelate epimerase-like"/>
    <property type="match status" value="2"/>
</dbReference>
<proteinExistence type="inferred from homology"/>
<keyword evidence="3" id="KW-0614">Plasmid</keyword>
<dbReference type="PANTHER" id="PTHR43709">
    <property type="entry name" value="ACONITATE ISOMERASE-RELATED"/>
    <property type="match status" value="1"/>
</dbReference>
<sequence length="374" mass="38417">MNHLTSRQIGIPCVMMRGGTSRGPFFLASDLPATPAKRDALLLSVMGAGNDLGIDGIGGGNPLTSKVAIVGPATLAGADVDYLFAQVRVQEGIVDTSPNCGNMLAAVAPFAIEAGLVPATDGVTVVRIHNVNTGKLIEARVQTPGARVTYEGGAAIDGVPGTAAPIHLAFLDAAGANTGRLLPTGAPVDRIIGIDGIDEVEVSCIDAAIPVMLVRATDLGKTGHEPMDSYRIDRGFMARLEALRVEAGRRMGFANAAGMVIPKPVLLAPPTRGGTLAVRYFMPHDCHRAMAITGAVATATACTIPGTVASALAGHLALPGDVTFEHPAGRLTVHLDPGAGRSAPTASILRTSRRLFEGTVFARPLDPPRAAMAA</sequence>
<dbReference type="GO" id="GO:0016853">
    <property type="term" value="F:isomerase activity"/>
    <property type="evidence" value="ECO:0007669"/>
    <property type="project" value="UniProtKB-KW"/>
</dbReference>
<dbReference type="EMBL" id="NOWT01000009">
    <property type="protein sequence ID" value="OYD84106.1"/>
    <property type="molecule type" value="Genomic_DNA"/>
</dbReference>
<reference evidence="3 4" key="1">
    <citation type="submission" date="2017-07" db="EMBL/GenBank/DDBJ databases">
        <title>Whole genome sequence of Azospirillum brasilense 2A1, a potential biofertilizer strain.</title>
        <authorList>
            <person name="Fontana C.A."/>
            <person name="Toffoli L.M."/>
            <person name="Salazar S.M."/>
            <person name="Puglisi E."/>
            <person name="Pedraza R."/>
            <person name="Bassi D."/>
            <person name="Cocconcelli P.S."/>
        </authorList>
    </citation>
    <scope>NUCLEOTIDE SEQUENCE [LARGE SCALE GENOMIC DNA]</scope>
    <source>
        <strain evidence="3 4">2A1</strain>
        <plasmid evidence="3">unnamed</plasmid>
    </source>
</reference>
<evidence type="ECO:0000256" key="1">
    <source>
        <dbReference type="ARBA" id="ARBA00007673"/>
    </source>
</evidence>
<dbReference type="NCBIfam" id="NF033377">
    <property type="entry name" value="OMA_tautomer"/>
    <property type="match status" value="1"/>
</dbReference>
<protein>
    <submittedName>
        <fullName evidence="3">4-oxalomesaconate tautomerase</fullName>
    </submittedName>
</protein>
<dbReference type="Proteomes" id="UP000215367">
    <property type="component" value="Unassembled WGS sequence"/>
</dbReference>
<evidence type="ECO:0000256" key="2">
    <source>
        <dbReference type="ARBA" id="ARBA00023235"/>
    </source>
</evidence>
<organism evidence="3 4">
    <name type="scientific">Azospirillum brasilense</name>
    <dbReference type="NCBI Taxonomy" id="192"/>
    <lineage>
        <taxon>Bacteria</taxon>
        <taxon>Pseudomonadati</taxon>
        <taxon>Pseudomonadota</taxon>
        <taxon>Alphaproteobacteria</taxon>
        <taxon>Rhodospirillales</taxon>
        <taxon>Azospirillaceae</taxon>
        <taxon>Azospirillum</taxon>
    </lineage>
</organism>
<dbReference type="Gene3D" id="3.10.310.10">
    <property type="entry name" value="Diaminopimelate Epimerase, Chain A, domain 1"/>
    <property type="match status" value="2"/>
</dbReference>
<dbReference type="RefSeq" id="WP_094303456.1">
    <property type="nucleotide sequence ID" value="NZ_NOWT01000009.1"/>
</dbReference>
<dbReference type="InterPro" id="IPR047687">
    <property type="entry name" value="OMA_tautomer-like"/>
</dbReference>
<evidence type="ECO:0000313" key="3">
    <source>
        <dbReference type="EMBL" id="OYD84106.1"/>
    </source>
</evidence>
<dbReference type="PANTHER" id="PTHR43709:SF3">
    <property type="entry name" value="ISOMERASE YBHH-RELATED"/>
    <property type="match status" value="1"/>
</dbReference>